<evidence type="ECO:0000259" key="7">
    <source>
        <dbReference type="PROSITE" id="PS50922"/>
    </source>
</evidence>
<feature type="transmembrane region" description="Helical" evidence="6">
    <location>
        <begin position="222"/>
        <end position="245"/>
    </location>
</feature>
<protein>
    <recommendedName>
        <fullName evidence="7">TLC domain-containing protein</fullName>
    </recommendedName>
</protein>
<evidence type="ECO:0000256" key="5">
    <source>
        <dbReference type="PROSITE-ProRule" id="PRU00205"/>
    </source>
</evidence>
<evidence type="ECO:0000256" key="4">
    <source>
        <dbReference type="ARBA" id="ARBA00023136"/>
    </source>
</evidence>
<organism evidence="8 9">
    <name type="scientific">Batillaria attramentaria</name>
    <dbReference type="NCBI Taxonomy" id="370345"/>
    <lineage>
        <taxon>Eukaryota</taxon>
        <taxon>Metazoa</taxon>
        <taxon>Spiralia</taxon>
        <taxon>Lophotrochozoa</taxon>
        <taxon>Mollusca</taxon>
        <taxon>Gastropoda</taxon>
        <taxon>Caenogastropoda</taxon>
        <taxon>Sorbeoconcha</taxon>
        <taxon>Cerithioidea</taxon>
        <taxon>Batillariidae</taxon>
        <taxon>Batillaria</taxon>
    </lineage>
</organism>
<dbReference type="EMBL" id="JACVVK020000513">
    <property type="protein sequence ID" value="KAK7469540.1"/>
    <property type="molecule type" value="Genomic_DNA"/>
</dbReference>
<dbReference type="InterPro" id="IPR050846">
    <property type="entry name" value="TLCD"/>
</dbReference>
<feature type="transmembrane region" description="Helical" evidence="6">
    <location>
        <begin position="44"/>
        <end position="65"/>
    </location>
</feature>
<dbReference type="PANTHER" id="PTHR13439:SF66">
    <property type="entry name" value="BCDNA.GH12326"/>
    <property type="match status" value="1"/>
</dbReference>
<keyword evidence="9" id="KW-1185">Reference proteome</keyword>
<feature type="transmembrane region" description="Helical" evidence="6">
    <location>
        <begin position="77"/>
        <end position="100"/>
    </location>
</feature>
<evidence type="ECO:0000256" key="6">
    <source>
        <dbReference type="SAM" id="Phobius"/>
    </source>
</evidence>
<evidence type="ECO:0000256" key="2">
    <source>
        <dbReference type="ARBA" id="ARBA00022692"/>
    </source>
</evidence>
<feature type="transmembrane region" description="Helical" evidence="6">
    <location>
        <begin position="178"/>
        <end position="202"/>
    </location>
</feature>
<dbReference type="PROSITE" id="PS50922">
    <property type="entry name" value="TLC"/>
    <property type="match status" value="1"/>
</dbReference>
<feature type="transmembrane region" description="Helical" evidence="6">
    <location>
        <begin position="121"/>
        <end position="143"/>
    </location>
</feature>
<comment type="subcellular location">
    <subcellularLocation>
        <location evidence="1">Membrane</location>
        <topology evidence="1">Multi-pass membrane protein</topology>
    </subcellularLocation>
</comment>
<dbReference type="GO" id="GO:0016020">
    <property type="term" value="C:membrane"/>
    <property type="evidence" value="ECO:0007669"/>
    <property type="project" value="UniProtKB-SubCell"/>
</dbReference>
<evidence type="ECO:0000313" key="8">
    <source>
        <dbReference type="EMBL" id="KAK7469540.1"/>
    </source>
</evidence>
<dbReference type="InterPro" id="IPR006634">
    <property type="entry name" value="TLC-dom"/>
</dbReference>
<comment type="caution">
    <text evidence="8">The sequence shown here is derived from an EMBL/GenBank/DDBJ whole genome shotgun (WGS) entry which is preliminary data.</text>
</comment>
<name>A0ABD0JBR9_9CAEN</name>
<dbReference type="Proteomes" id="UP001519460">
    <property type="component" value="Unassembled WGS sequence"/>
</dbReference>
<feature type="domain" description="TLC" evidence="7">
    <location>
        <begin position="35"/>
        <end position="253"/>
    </location>
</feature>
<evidence type="ECO:0000313" key="9">
    <source>
        <dbReference type="Proteomes" id="UP001519460"/>
    </source>
</evidence>
<accession>A0ABD0JBR9</accession>
<keyword evidence="2 5" id="KW-0812">Transmembrane</keyword>
<dbReference type="AlphaFoldDB" id="A0ABD0JBR9"/>
<evidence type="ECO:0000256" key="1">
    <source>
        <dbReference type="ARBA" id="ARBA00004141"/>
    </source>
</evidence>
<sequence>MAPSLLLAGCIFFPLLYTLVRKFLTTCFGHRLKPGDIFLISEKCLGSTQACLSFAVGAVIVTSVNDIMEDRHWLTNAYAWFAVPYFLYDIWAMYYTFIYMQDDTFHSLPVKDRMLRFARKSVLLLIHHTVLPFIIFPIIIFYRRNLGDFFVGTFYMIEMTIPFIAAREVLVQLKLKDTPYYIVAGLLMVSSFFVTRILVFPYLYWRYSSHAGIPLHHVFTSIPIKCNLGCLTIALPQFYWFGLMVRGTVRVLYKMYTRSSSKTA</sequence>
<dbReference type="SMART" id="SM00724">
    <property type="entry name" value="TLC"/>
    <property type="match status" value="1"/>
</dbReference>
<dbReference type="Pfam" id="PF03798">
    <property type="entry name" value="TRAM_LAG1_CLN8"/>
    <property type="match status" value="1"/>
</dbReference>
<gene>
    <name evidence="8" type="ORF">BaRGS_00036446</name>
</gene>
<proteinExistence type="predicted"/>
<feature type="transmembrane region" description="Helical" evidence="6">
    <location>
        <begin position="6"/>
        <end position="24"/>
    </location>
</feature>
<evidence type="ECO:0000256" key="3">
    <source>
        <dbReference type="ARBA" id="ARBA00022989"/>
    </source>
</evidence>
<dbReference type="PANTHER" id="PTHR13439">
    <property type="entry name" value="CT120 PROTEIN"/>
    <property type="match status" value="1"/>
</dbReference>
<reference evidence="8 9" key="1">
    <citation type="journal article" date="2023" name="Sci. Data">
        <title>Genome assembly of the Korean intertidal mud-creeper Batillaria attramentaria.</title>
        <authorList>
            <person name="Patra A.K."/>
            <person name="Ho P.T."/>
            <person name="Jun S."/>
            <person name="Lee S.J."/>
            <person name="Kim Y."/>
            <person name="Won Y.J."/>
        </authorList>
    </citation>
    <scope>NUCLEOTIDE SEQUENCE [LARGE SCALE GENOMIC DNA]</scope>
    <source>
        <strain evidence="8">Wonlab-2016</strain>
    </source>
</reference>
<keyword evidence="4 5" id="KW-0472">Membrane</keyword>
<keyword evidence="3 6" id="KW-1133">Transmembrane helix</keyword>
<feature type="transmembrane region" description="Helical" evidence="6">
    <location>
        <begin position="149"/>
        <end position="166"/>
    </location>
</feature>